<evidence type="ECO:0000313" key="2">
    <source>
        <dbReference type="Proteomes" id="UP000288805"/>
    </source>
</evidence>
<evidence type="ECO:0000313" key="1">
    <source>
        <dbReference type="EMBL" id="RVW88822.1"/>
    </source>
</evidence>
<sequence length="195" mass="22240">MLRGGRSRFVVESKLFEIVVEDLGGKLKGCVETCCREVDDQRWVIEWMEGNRKFRMERWLNKAGSGWNSLAVRLRGLGVVPSEGLKFTNVLEVPLKSKGVLKVQWKEKGVETMSFADAVKLTLRRAGRWGSISAPLPELEYLKRPSVFWPEAKEALRKIVLSWTDGTQRWVFLQDLQCRRGMGKGGRAPTPFLES</sequence>
<organism evidence="1 2">
    <name type="scientific">Vitis vinifera</name>
    <name type="common">Grape</name>
    <dbReference type="NCBI Taxonomy" id="29760"/>
    <lineage>
        <taxon>Eukaryota</taxon>
        <taxon>Viridiplantae</taxon>
        <taxon>Streptophyta</taxon>
        <taxon>Embryophyta</taxon>
        <taxon>Tracheophyta</taxon>
        <taxon>Spermatophyta</taxon>
        <taxon>Magnoliopsida</taxon>
        <taxon>eudicotyledons</taxon>
        <taxon>Gunneridae</taxon>
        <taxon>Pentapetalae</taxon>
        <taxon>rosids</taxon>
        <taxon>Vitales</taxon>
        <taxon>Vitaceae</taxon>
        <taxon>Viteae</taxon>
        <taxon>Vitis</taxon>
    </lineage>
</organism>
<comment type="caution">
    <text evidence="1">The sequence shown here is derived from an EMBL/GenBank/DDBJ whole genome shotgun (WGS) entry which is preliminary data.</text>
</comment>
<reference evidence="1 2" key="1">
    <citation type="journal article" date="2018" name="PLoS Genet.">
        <title>Population sequencing reveals clonal diversity and ancestral inbreeding in the grapevine cultivar Chardonnay.</title>
        <authorList>
            <person name="Roach M.J."/>
            <person name="Johnson D.L."/>
            <person name="Bohlmann J."/>
            <person name="van Vuuren H.J."/>
            <person name="Jones S.J."/>
            <person name="Pretorius I.S."/>
            <person name="Schmidt S.A."/>
            <person name="Borneman A.R."/>
        </authorList>
    </citation>
    <scope>NUCLEOTIDE SEQUENCE [LARGE SCALE GENOMIC DNA]</scope>
    <source>
        <strain evidence="2">cv. Chardonnay</strain>
        <tissue evidence="1">Leaf</tissue>
    </source>
</reference>
<gene>
    <name evidence="1" type="ORF">CK203_034665</name>
</gene>
<accession>A0A438HWI1</accession>
<proteinExistence type="predicted"/>
<dbReference type="Proteomes" id="UP000288805">
    <property type="component" value="Unassembled WGS sequence"/>
</dbReference>
<dbReference type="AlphaFoldDB" id="A0A438HWI1"/>
<dbReference type="EMBL" id="QGNW01000170">
    <property type="protein sequence ID" value="RVW88822.1"/>
    <property type="molecule type" value="Genomic_DNA"/>
</dbReference>
<protein>
    <submittedName>
        <fullName evidence="1">Uncharacterized protein</fullName>
    </submittedName>
</protein>
<name>A0A438HWI1_VITVI</name>